<dbReference type="Proteomes" id="UP000193570">
    <property type="component" value="Unassembled WGS sequence"/>
</dbReference>
<dbReference type="AlphaFoldDB" id="A0A1X6ZTD8"/>
<evidence type="ECO:0000256" key="4">
    <source>
        <dbReference type="ARBA" id="ARBA00023315"/>
    </source>
</evidence>
<sequence length="208" mass="23438">MPRLSADTPFLHPDCEITDTRFGRYCEVGRGSRIAHAEIGDYSYCDRYADIANAEIGKFANIASFARIGPTDHPMANASLHHFLYRSHDYWDDADLDEAFFRHRRSRIARIGHDTWIGHNAVIRPEITVGDGAVVAAGAVVTKDVAPYEIVGGVPARPLRRRYPAKVAERMQALAWWDWDHDTLRARLPEFRRLSAEAFLEAYAVSGA</sequence>
<dbReference type="RefSeq" id="WP_085792762.1">
    <property type="nucleotide sequence ID" value="NZ_FWFK01000005.1"/>
</dbReference>
<dbReference type="PANTHER" id="PTHR43300:SF11">
    <property type="entry name" value="ACETYLTRANSFERASE RV3034C-RELATED"/>
    <property type="match status" value="1"/>
</dbReference>
<comment type="similarity">
    <text evidence="1">Belongs to the transferase hexapeptide repeat family.</text>
</comment>
<dbReference type="EMBL" id="FWFK01000005">
    <property type="protein sequence ID" value="SLN61133.1"/>
    <property type="molecule type" value="Genomic_DNA"/>
</dbReference>
<dbReference type="NCBIfam" id="TIGR03308">
    <property type="entry name" value="phn_thr-fam"/>
    <property type="match status" value="1"/>
</dbReference>
<dbReference type="Pfam" id="PF00132">
    <property type="entry name" value="Hexapep"/>
    <property type="match status" value="1"/>
</dbReference>
<dbReference type="GO" id="GO:0016746">
    <property type="term" value="F:acyltransferase activity"/>
    <property type="evidence" value="ECO:0007669"/>
    <property type="project" value="UniProtKB-KW"/>
</dbReference>
<dbReference type="InterPro" id="IPR017694">
    <property type="entry name" value="Phosphonate_tfrase_rpt"/>
</dbReference>
<dbReference type="PROSITE" id="PS00101">
    <property type="entry name" value="HEXAPEP_TRANSFERASES"/>
    <property type="match status" value="1"/>
</dbReference>
<evidence type="ECO:0000313" key="5">
    <source>
        <dbReference type="EMBL" id="SLN61133.1"/>
    </source>
</evidence>
<gene>
    <name evidence="5" type="primary">vat</name>
    <name evidence="5" type="ORF">ROJ8625_03109</name>
</gene>
<dbReference type="SUPFAM" id="SSF51161">
    <property type="entry name" value="Trimeric LpxA-like enzymes"/>
    <property type="match status" value="1"/>
</dbReference>
<accession>A0A1X6ZTD8</accession>
<protein>
    <submittedName>
        <fullName evidence="5">Virginiamycin A acetyltransferase</fullName>
        <ecNumber evidence="5">2.3.1.-</ecNumber>
    </submittedName>
</protein>
<dbReference type="InterPro" id="IPR018357">
    <property type="entry name" value="Hexapep_transf_CS"/>
</dbReference>
<keyword evidence="2 5" id="KW-0808">Transferase</keyword>
<reference evidence="5 6" key="1">
    <citation type="submission" date="2017-03" db="EMBL/GenBank/DDBJ databases">
        <authorList>
            <person name="Afonso C.L."/>
            <person name="Miller P.J."/>
            <person name="Scott M.A."/>
            <person name="Spackman E."/>
            <person name="Goraichik I."/>
            <person name="Dimitrov K.M."/>
            <person name="Suarez D.L."/>
            <person name="Swayne D.E."/>
        </authorList>
    </citation>
    <scope>NUCLEOTIDE SEQUENCE [LARGE SCALE GENOMIC DNA]</scope>
    <source>
        <strain evidence="5 6">CECT 8625</strain>
    </source>
</reference>
<dbReference type="OrthoDB" id="9815592at2"/>
<keyword evidence="3" id="KW-0677">Repeat</keyword>
<keyword evidence="6" id="KW-1185">Reference proteome</keyword>
<dbReference type="EC" id="2.3.1.-" evidence="5"/>
<evidence type="ECO:0000256" key="3">
    <source>
        <dbReference type="ARBA" id="ARBA00022737"/>
    </source>
</evidence>
<organism evidence="5 6">
    <name type="scientific">Roseivivax jejudonensis</name>
    <dbReference type="NCBI Taxonomy" id="1529041"/>
    <lineage>
        <taxon>Bacteria</taxon>
        <taxon>Pseudomonadati</taxon>
        <taxon>Pseudomonadota</taxon>
        <taxon>Alphaproteobacteria</taxon>
        <taxon>Rhodobacterales</taxon>
        <taxon>Roseobacteraceae</taxon>
        <taxon>Roseivivax</taxon>
    </lineage>
</organism>
<evidence type="ECO:0000256" key="2">
    <source>
        <dbReference type="ARBA" id="ARBA00022679"/>
    </source>
</evidence>
<evidence type="ECO:0000256" key="1">
    <source>
        <dbReference type="ARBA" id="ARBA00007274"/>
    </source>
</evidence>
<dbReference type="InterPro" id="IPR011004">
    <property type="entry name" value="Trimer_LpxA-like_sf"/>
</dbReference>
<dbReference type="Gene3D" id="2.160.10.10">
    <property type="entry name" value="Hexapeptide repeat proteins"/>
    <property type="match status" value="1"/>
</dbReference>
<keyword evidence="4 5" id="KW-0012">Acyltransferase</keyword>
<dbReference type="InterPro" id="IPR001451">
    <property type="entry name" value="Hexapep"/>
</dbReference>
<proteinExistence type="inferred from homology"/>
<name>A0A1X6ZTD8_9RHOB</name>
<evidence type="ECO:0000313" key="6">
    <source>
        <dbReference type="Proteomes" id="UP000193570"/>
    </source>
</evidence>
<dbReference type="CDD" id="cd03349">
    <property type="entry name" value="LbH_XAT"/>
    <property type="match status" value="1"/>
</dbReference>
<dbReference type="InterPro" id="IPR050179">
    <property type="entry name" value="Trans_hexapeptide_repeat"/>
</dbReference>
<dbReference type="PANTHER" id="PTHR43300">
    <property type="entry name" value="ACETYLTRANSFERASE"/>
    <property type="match status" value="1"/>
</dbReference>